<keyword evidence="2" id="KW-1185">Reference proteome</keyword>
<evidence type="ECO:0000313" key="1">
    <source>
        <dbReference type="EMBL" id="MFC3636093.1"/>
    </source>
</evidence>
<evidence type="ECO:0000313" key="2">
    <source>
        <dbReference type="Proteomes" id="UP001595704"/>
    </source>
</evidence>
<gene>
    <name evidence="1" type="ORF">ACFONL_01650</name>
</gene>
<accession>A0ABV7UC63</accession>
<proteinExistence type="predicted"/>
<reference evidence="2" key="1">
    <citation type="journal article" date="2019" name="Int. J. Syst. Evol. Microbiol.">
        <title>The Global Catalogue of Microorganisms (GCM) 10K type strain sequencing project: providing services to taxonomists for standard genome sequencing and annotation.</title>
        <authorList>
            <consortium name="The Broad Institute Genomics Platform"/>
            <consortium name="The Broad Institute Genome Sequencing Center for Infectious Disease"/>
            <person name="Wu L."/>
            <person name="Ma J."/>
        </authorList>
    </citation>
    <scope>NUCLEOTIDE SEQUENCE [LARGE SCALE GENOMIC DNA]</scope>
    <source>
        <strain evidence="2">KCTC 42282</strain>
    </source>
</reference>
<protein>
    <submittedName>
        <fullName evidence="1">Uncharacterized protein</fullName>
    </submittedName>
</protein>
<dbReference type="EMBL" id="JBHRYC010000018">
    <property type="protein sequence ID" value="MFC3636093.1"/>
    <property type="molecule type" value="Genomic_DNA"/>
</dbReference>
<dbReference type="Proteomes" id="UP001595704">
    <property type="component" value="Unassembled WGS sequence"/>
</dbReference>
<comment type="caution">
    <text evidence="1">The sequence shown here is derived from an EMBL/GenBank/DDBJ whole genome shotgun (WGS) entry which is preliminary data.</text>
</comment>
<sequence>MAPSDQAALPSHHSLRSKVLEEFRAHFNEPILLSDRVARLIGFGEDDQDFYLICDYPGGKRVWHTAVGGYTFLNRLKGQGFVLSTSGDEWDDLFRLDQMLSLNGAPKAATFLEMKHPSSPHEMGPMANT</sequence>
<name>A0ABV7UC63_9HYPH</name>
<dbReference type="RefSeq" id="WP_191320833.1">
    <property type="nucleotide sequence ID" value="NZ_BNCG01000026.1"/>
</dbReference>
<organism evidence="1 2">
    <name type="scientific">Camelimonas fluminis</name>
    <dbReference type="NCBI Taxonomy" id="1576911"/>
    <lineage>
        <taxon>Bacteria</taxon>
        <taxon>Pseudomonadati</taxon>
        <taxon>Pseudomonadota</taxon>
        <taxon>Alphaproteobacteria</taxon>
        <taxon>Hyphomicrobiales</taxon>
        <taxon>Chelatococcaceae</taxon>
        <taxon>Camelimonas</taxon>
    </lineage>
</organism>